<proteinExistence type="predicted"/>
<name>A0A8H7ASX7_9EURO</name>
<sequence>MDPLSVVAAIAGILGAAAQVSTSLSTLITKSRKAPKDVQKVKDEVDAIRSVLHQLQAFLLGSARTNRARASLILVDQVVVTLSACVSIFSELDVIVGALVSDEKLGLMDRLRWATKASAIDECLKNLQIKKSSLNLMLTILTCQSSYVAEDSVKHLEGLVENMLTGHERLAQRLASFETTVAPSIDIQTQRDDARLSTTSSIRENQFGFVFEEALKKSWVYQRAARNIDGSSSLFSSAGRTASWSILTGLSLSDISNIAVLSLPIYAEDISNREMYQFGEVDIDTLKRDHSLKTVVEQKGGVVGLSRLNKIASTRLRRNPSVRPAIEDELGLNAVFGVPLLYSIEASCVATLGVRKNRKQFISGHVPTVVATCCAYIREEGLDSKDIFFKSGSARRIQELHNLFSSISSTGGFGPHMTWKKYKIDDAASLLLRYLKLLPEPIIPYNCYRKFTAIYEELVSSMDANDGHDRAQLDAKAKSRLLATVNLALEQTPEVNRHVFLYLLDFLQACVGHSSLNLMTPDRLIAVFQPSLLSLEPDKLSIQEHQIEHQIAHQVMVFMISPGAEAPVFANKGTQGFYI</sequence>
<dbReference type="OrthoDB" id="19923at2759"/>
<dbReference type="Pfam" id="PF00620">
    <property type="entry name" value="RhoGAP"/>
    <property type="match status" value="1"/>
</dbReference>
<dbReference type="InterPro" id="IPR031348">
    <property type="entry name" value="PigL_N"/>
</dbReference>
<dbReference type="Gene3D" id="1.10.555.10">
    <property type="entry name" value="Rho GTPase activation protein"/>
    <property type="match status" value="1"/>
</dbReference>
<keyword evidence="4" id="KW-1185">Reference proteome</keyword>
<dbReference type="InterPro" id="IPR051025">
    <property type="entry name" value="RhoGAP"/>
</dbReference>
<evidence type="ECO:0000259" key="2">
    <source>
        <dbReference type="PROSITE" id="PS50238"/>
    </source>
</evidence>
<reference evidence="3" key="1">
    <citation type="submission" date="2020-02" db="EMBL/GenBank/DDBJ databases">
        <authorList>
            <person name="Palmer J.M."/>
        </authorList>
    </citation>
    <scope>NUCLEOTIDE SEQUENCE</scope>
    <source>
        <strain evidence="3">EPUS1.4</strain>
        <tissue evidence="3">Thallus</tissue>
    </source>
</reference>
<protein>
    <recommendedName>
        <fullName evidence="2">Rho-GAP domain-containing protein</fullName>
    </recommendedName>
</protein>
<dbReference type="PROSITE" id="PS50238">
    <property type="entry name" value="RHOGAP"/>
    <property type="match status" value="1"/>
</dbReference>
<dbReference type="SUPFAM" id="SSF48350">
    <property type="entry name" value="GTPase activation domain, GAP"/>
    <property type="match status" value="1"/>
</dbReference>
<accession>A0A8H7ASX7</accession>
<dbReference type="PANTHER" id="PTHR15228:SF25">
    <property type="entry name" value="F-BAR DOMAIN-CONTAINING PROTEIN"/>
    <property type="match status" value="1"/>
</dbReference>
<dbReference type="SMART" id="SM00324">
    <property type="entry name" value="RhoGAP"/>
    <property type="match status" value="1"/>
</dbReference>
<gene>
    <name evidence="3" type="ORF">GJ744_007845</name>
</gene>
<dbReference type="GO" id="GO:0005096">
    <property type="term" value="F:GTPase activator activity"/>
    <property type="evidence" value="ECO:0007669"/>
    <property type="project" value="UniProtKB-KW"/>
</dbReference>
<dbReference type="InterPro" id="IPR008936">
    <property type="entry name" value="Rho_GTPase_activation_prot"/>
</dbReference>
<dbReference type="EMBL" id="JAACFV010000004">
    <property type="protein sequence ID" value="KAF7513794.1"/>
    <property type="molecule type" value="Genomic_DNA"/>
</dbReference>
<dbReference type="AlphaFoldDB" id="A0A8H7ASX7"/>
<feature type="domain" description="Rho-GAP" evidence="2">
    <location>
        <begin position="350"/>
        <end position="567"/>
    </location>
</feature>
<dbReference type="GO" id="GO:0007165">
    <property type="term" value="P:signal transduction"/>
    <property type="evidence" value="ECO:0007669"/>
    <property type="project" value="InterPro"/>
</dbReference>
<dbReference type="InterPro" id="IPR000198">
    <property type="entry name" value="RhoGAP_dom"/>
</dbReference>
<dbReference type="PANTHER" id="PTHR15228">
    <property type="entry name" value="SPERMATHECAL PHYSIOLOGY VARIANT"/>
    <property type="match status" value="1"/>
</dbReference>
<dbReference type="Pfam" id="PF17111">
    <property type="entry name" value="PigL_N"/>
    <property type="match status" value="1"/>
</dbReference>
<evidence type="ECO:0000313" key="3">
    <source>
        <dbReference type="EMBL" id="KAF7513794.1"/>
    </source>
</evidence>
<comment type="caution">
    <text evidence="3">The sequence shown here is derived from an EMBL/GenBank/DDBJ whole genome shotgun (WGS) entry which is preliminary data.</text>
</comment>
<keyword evidence="1" id="KW-0343">GTPase activation</keyword>
<dbReference type="Proteomes" id="UP000606974">
    <property type="component" value="Unassembled WGS sequence"/>
</dbReference>
<organism evidence="3 4">
    <name type="scientific">Endocarpon pusillum</name>
    <dbReference type="NCBI Taxonomy" id="364733"/>
    <lineage>
        <taxon>Eukaryota</taxon>
        <taxon>Fungi</taxon>
        <taxon>Dikarya</taxon>
        <taxon>Ascomycota</taxon>
        <taxon>Pezizomycotina</taxon>
        <taxon>Eurotiomycetes</taxon>
        <taxon>Chaetothyriomycetidae</taxon>
        <taxon>Verrucariales</taxon>
        <taxon>Verrucariaceae</taxon>
        <taxon>Endocarpon</taxon>
    </lineage>
</organism>
<evidence type="ECO:0000313" key="4">
    <source>
        <dbReference type="Proteomes" id="UP000606974"/>
    </source>
</evidence>
<evidence type="ECO:0000256" key="1">
    <source>
        <dbReference type="ARBA" id="ARBA00022468"/>
    </source>
</evidence>